<feature type="signal peptide" evidence="1">
    <location>
        <begin position="1"/>
        <end position="24"/>
    </location>
</feature>
<keyword evidence="1" id="KW-0732">Signal</keyword>
<gene>
    <name evidence="2" type="ORF">HPO_17035</name>
</gene>
<comment type="caution">
    <text evidence="2">The sequence shown here is derived from an EMBL/GenBank/DDBJ whole genome shotgun (WGS) entry which is preliminary data.</text>
</comment>
<evidence type="ECO:0008006" key="4">
    <source>
        <dbReference type="Google" id="ProtNLM"/>
    </source>
</evidence>
<dbReference type="AlphaFoldDB" id="A0A062VEU0"/>
<dbReference type="Proteomes" id="UP000027100">
    <property type="component" value="Unassembled WGS sequence"/>
</dbReference>
<dbReference type="EMBL" id="ARYM01000027">
    <property type="protein sequence ID" value="KCZ97023.1"/>
    <property type="molecule type" value="Genomic_DNA"/>
</dbReference>
<dbReference type="PATRIC" id="fig|1280954.3.peg.3440"/>
<dbReference type="OrthoDB" id="8564954at2"/>
<feature type="chain" id="PRO_5001618987" description="Lipoprotein" evidence="1">
    <location>
        <begin position="25"/>
        <end position="352"/>
    </location>
</feature>
<dbReference type="InterPro" id="IPR006311">
    <property type="entry name" value="TAT_signal"/>
</dbReference>
<dbReference type="STRING" id="1280954.HPO_17035"/>
<dbReference type="InterPro" id="IPR046715">
    <property type="entry name" value="DUF6607"/>
</dbReference>
<protein>
    <recommendedName>
        <fullName evidence="4">Lipoprotein</fullName>
    </recommendedName>
</protein>
<name>A0A062VEU0_9PROT</name>
<sequence length="352" mass="39113">MPSRSRSFLLFSAAAIALSLTACAASPAQTAPASFTAAATGEVVDPAKFERDRASILAMAGDYKVSFDFIETVSFNENYVVTPPKISGAEEVVRVIEDRGDFISLQHILVATHGDVTFPIKHWRQDWQYEPDRILSFIGGNAWGWRDIPLAQRKGKWSQTVYQVDDAPRYSAVAAWTYDLGAPTWVPPHEWRPLPRRDMTTRNDYHTINAVNRHVITPLGWVHEQDNDKVVLSSGVPVLLAREVGVNTYERDSDFAVEVALDYWAGTADFWTEIRDEWARIGNENNRFGLAIQGESEALYVPLLELASEVAEGKIPLAEAGPKGRALVREFVTFDLAPLAERVAATPKAGEK</sequence>
<dbReference type="PROSITE" id="PS51257">
    <property type="entry name" value="PROKAR_LIPOPROTEIN"/>
    <property type="match status" value="1"/>
</dbReference>
<keyword evidence="3" id="KW-1185">Reference proteome</keyword>
<evidence type="ECO:0000313" key="3">
    <source>
        <dbReference type="Proteomes" id="UP000027100"/>
    </source>
</evidence>
<dbReference type="Pfam" id="PF20311">
    <property type="entry name" value="DUF6607"/>
    <property type="match status" value="1"/>
</dbReference>
<dbReference type="PROSITE" id="PS51318">
    <property type="entry name" value="TAT"/>
    <property type="match status" value="1"/>
</dbReference>
<reference evidence="2 3" key="1">
    <citation type="journal article" date="2014" name="Antonie Van Leeuwenhoek">
        <title>Hyphomonas beringensis sp. nov. and Hyphomonas chukchiensis sp. nov., isolated from surface seawater of the Bering Sea and Chukchi Sea.</title>
        <authorList>
            <person name="Li C."/>
            <person name="Lai Q."/>
            <person name="Li G."/>
            <person name="Dong C."/>
            <person name="Wang J."/>
            <person name="Liao Y."/>
            <person name="Shao Z."/>
        </authorList>
    </citation>
    <scope>NUCLEOTIDE SEQUENCE [LARGE SCALE GENOMIC DNA]</scope>
    <source>
        <strain evidence="2 3">PS728</strain>
    </source>
</reference>
<dbReference type="RefSeq" id="WP_035601470.1">
    <property type="nucleotide sequence ID" value="NZ_ARYM01000027.1"/>
</dbReference>
<organism evidence="2 3">
    <name type="scientific">Hyphomonas polymorpha PS728</name>
    <dbReference type="NCBI Taxonomy" id="1280954"/>
    <lineage>
        <taxon>Bacteria</taxon>
        <taxon>Pseudomonadati</taxon>
        <taxon>Pseudomonadota</taxon>
        <taxon>Alphaproteobacteria</taxon>
        <taxon>Hyphomonadales</taxon>
        <taxon>Hyphomonadaceae</taxon>
        <taxon>Hyphomonas</taxon>
    </lineage>
</organism>
<evidence type="ECO:0000256" key="1">
    <source>
        <dbReference type="SAM" id="SignalP"/>
    </source>
</evidence>
<proteinExistence type="predicted"/>
<accession>A0A062VEU0</accession>
<evidence type="ECO:0000313" key="2">
    <source>
        <dbReference type="EMBL" id="KCZ97023.1"/>
    </source>
</evidence>
<dbReference type="eggNOG" id="ENOG502Z873">
    <property type="taxonomic scope" value="Bacteria"/>
</dbReference>